<dbReference type="SUPFAM" id="SSF46689">
    <property type="entry name" value="Homeodomain-like"/>
    <property type="match status" value="1"/>
</dbReference>
<evidence type="ECO:0000256" key="3">
    <source>
        <dbReference type="ARBA" id="ARBA00022553"/>
    </source>
</evidence>
<reference evidence="14" key="1">
    <citation type="journal article" date="2019" name="Int. J. Syst. Evol. Microbiol.">
        <title>The Global Catalogue of Microorganisms (GCM) 10K type strain sequencing project: providing services to taxonomists for standard genome sequencing and annotation.</title>
        <authorList>
            <consortium name="The Broad Institute Genomics Platform"/>
            <consortium name="The Broad Institute Genome Sequencing Center for Infectious Disease"/>
            <person name="Wu L."/>
            <person name="Ma J."/>
        </authorList>
    </citation>
    <scope>NUCLEOTIDE SEQUENCE [LARGE SCALE GENOMIC DNA]</scope>
    <source>
        <strain evidence="14">CCUG 66188</strain>
    </source>
</reference>
<evidence type="ECO:0000313" key="13">
    <source>
        <dbReference type="EMBL" id="MFC4677021.1"/>
    </source>
</evidence>
<feature type="domain" description="Response regulatory" evidence="12">
    <location>
        <begin position="1096"/>
        <end position="1211"/>
    </location>
</feature>
<dbReference type="SUPFAM" id="SSF52172">
    <property type="entry name" value="CheY-like"/>
    <property type="match status" value="1"/>
</dbReference>
<dbReference type="Gene3D" id="3.30.565.10">
    <property type="entry name" value="Histidine kinase-like ATPase, C-terminal domain"/>
    <property type="match status" value="1"/>
</dbReference>
<keyword evidence="8" id="KW-0472">Membrane</keyword>
<dbReference type="Pfam" id="PF07494">
    <property type="entry name" value="Reg_prop"/>
    <property type="match status" value="8"/>
</dbReference>
<dbReference type="SMART" id="SM00388">
    <property type="entry name" value="HisKA"/>
    <property type="match status" value="1"/>
</dbReference>
<dbReference type="InterPro" id="IPR036890">
    <property type="entry name" value="HATPase_C_sf"/>
</dbReference>
<dbReference type="InterPro" id="IPR003661">
    <property type="entry name" value="HisK_dim/P_dom"/>
</dbReference>
<dbReference type="InterPro" id="IPR036097">
    <property type="entry name" value="HisK_dim/P_sf"/>
</dbReference>
<dbReference type="PRINTS" id="PR00344">
    <property type="entry name" value="BCTRLSENSOR"/>
</dbReference>
<gene>
    <name evidence="13" type="ORF">ACFO6W_25400</name>
</gene>
<feature type="signal peptide" evidence="9">
    <location>
        <begin position="1"/>
        <end position="19"/>
    </location>
</feature>
<protein>
    <recommendedName>
        <fullName evidence="2">histidine kinase</fullName>
        <ecNumber evidence="2">2.7.13.3</ecNumber>
    </recommendedName>
</protein>
<dbReference type="PROSITE" id="PS01124">
    <property type="entry name" value="HTH_ARAC_FAMILY_2"/>
    <property type="match status" value="1"/>
</dbReference>
<dbReference type="InterPro" id="IPR015943">
    <property type="entry name" value="WD40/YVTN_repeat-like_dom_sf"/>
</dbReference>
<dbReference type="InterPro" id="IPR018062">
    <property type="entry name" value="HTH_AraC-typ_CS"/>
</dbReference>
<comment type="catalytic activity">
    <reaction evidence="1">
        <text>ATP + protein L-histidine = ADP + protein N-phospho-L-histidine.</text>
        <dbReference type="EC" id="2.7.13.3"/>
    </reaction>
</comment>
<feature type="chain" id="PRO_5045456514" description="histidine kinase" evidence="9">
    <location>
        <begin position="20"/>
        <end position="1344"/>
    </location>
</feature>
<feature type="domain" description="HTH araC/xylS-type" evidence="10">
    <location>
        <begin position="1244"/>
        <end position="1341"/>
    </location>
</feature>
<dbReference type="EC" id="2.7.13.3" evidence="2"/>
<dbReference type="InterPro" id="IPR018060">
    <property type="entry name" value="HTH_AraC"/>
</dbReference>
<dbReference type="PANTHER" id="PTHR43547">
    <property type="entry name" value="TWO-COMPONENT HISTIDINE KINASE"/>
    <property type="match status" value="1"/>
</dbReference>
<dbReference type="SMART" id="SM00448">
    <property type="entry name" value="REC"/>
    <property type="match status" value="1"/>
</dbReference>
<dbReference type="Pfam" id="PF00072">
    <property type="entry name" value="Response_reg"/>
    <property type="match status" value="1"/>
</dbReference>
<keyword evidence="3 7" id="KW-0597">Phosphoprotein</keyword>
<keyword evidence="14" id="KW-1185">Reference proteome</keyword>
<keyword evidence="6" id="KW-0804">Transcription</keyword>
<sequence>MRHLFLLLCLFLLHVVVTASPTSVNRLRFSHLTNKDGLPGNTVFAILEDQKGYFWFGTKNGVCKYDGKTFVVYEHNSSDTTSLLSNDIRYLYEDSNKALWAATNYGLTRYNREQDRFETVVKNVLVRGMIEDGKGGFYVAAPRGLRHIDSLFNVKDYVGANNIVVNGNAMDIVKDEKGDLWVATKKGLYHVSLKDSTVTLYYNDPKNKNSIPTNDLICLYKDQRDNLWVGTADKGLLHFDPHEKTFSTVKSISNSYIHHIREDDSGRLWVGTEWGLNIYDTESGENLVCLNDLSDNNSINDNAVYSIYKDRDNNMVIGTYFGGVNLLLKSYQRFALYVPELSKNSIGGKAVRQIIGAEGNDLWIATENGGLNYYHSEDDNFTRYGSKSNGGGLTSNNVHSLLKDDEGILWIGTYLGGLNRYDPKTGKFTYYMKQQYPIFNNNNVFALLQDRDGLIWIGTTSGLLNYDKSTNKFVDFESGIFRTGQIDVLFEDSSGNIWLGTHFRGVFKYNKHNQEVINYSTRTTPSISDDYINYVYEDKDKNIWVSTHYGGLNLIRTKDNTVKAYDKEDGLPSNTTYGLTEDNEGNLWIATNNGLARFDRERRLFSKFTTQDGLPNDQFNYNSVYKDKLGRIYFGTINGLIRIQPGMLNISQTNPRVDIVDMRIMGKSVFPNEENSPLKKSINETSDITLTESQAKSFSFIFSAPSLVHSRNISYAIKLSDIDKEWVDLGNQDQVTYANLPAGAYDFMVRAALDNNWNESEIRVIHLTVLPPFWKSETAYVIYFLILLLLIFLVYRIISIRQKEHRLIITERLEKEKLKEVNRLKINFFTNISHELRTPLTLIVSPIYTILTQSALPEEARVKIQAIQKNVQRMQNLVDELILLSKIETEVEKIRVKEGYVLRFIIEIANGFKLLAESKNILFSINITVSRYPVYFDPSKLEKIVFNLLSNALKFTDAGGEIRISAELYNDNGTEKLRIEVADSGCGISEGELSQIFDKYYQTINTKENSGFGIGLNMVRQLAQLHKGDISVESSEGKGSKFTVVVNVDRDSFKENEISSKRFDNQVIDSYSYLIPEENKTEINTLNTDNSQERPHILIVEDNHELLNFIDGIFNKDYRTTLCVNGQEGLIAALDLSPDLIISDLMMPVMDGLQFCNEIKSSIETCHIPFVILTAKSGDENKMEGYEYGAEAYVEKPFNPAILQQRVKNLLKMQQQLSKRMRDNLATSFTEEPDICVHDKKLLESIHNYVKEHIDKSFSVTDITEAVGISRTLLHTKLKKLVGLSATEYITKIRLEHSLKLINEGRNVSEVAYMAGFTSPNYFSRCFKKAFNISPREYASRKGG</sequence>
<dbReference type="Gene3D" id="1.10.287.130">
    <property type="match status" value="1"/>
</dbReference>
<name>A0ABV9L420_9BACT</name>
<dbReference type="InterPro" id="IPR005467">
    <property type="entry name" value="His_kinase_dom"/>
</dbReference>
<dbReference type="InterPro" id="IPR013783">
    <property type="entry name" value="Ig-like_fold"/>
</dbReference>
<dbReference type="Gene3D" id="2.60.40.10">
    <property type="entry name" value="Immunoglobulins"/>
    <property type="match status" value="1"/>
</dbReference>
<dbReference type="InterPro" id="IPR001789">
    <property type="entry name" value="Sig_transdc_resp-reg_receiver"/>
</dbReference>
<dbReference type="Pfam" id="PF07495">
    <property type="entry name" value="Y_Y_Y"/>
    <property type="match status" value="1"/>
</dbReference>
<dbReference type="InterPro" id="IPR003594">
    <property type="entry name" value="HATPase_dom"/>
</dbReference>
<dbReference type="PROSITE" id="PS00041">
    <property type="entry name" value="HTH_ARAC_FAMILY_1"/>
    <property type="match status" value="1"/>
</dbReference>
<dbReference type="SMART" id="SM00387">
    <property type="entry name" value="HATPase_c"/>
    <property type="match status" value="1"/>
</dbReference>
<feature type="transmembrane region" description="Helical" evidence="8">
    <location>
        <begin position="780"/>
        <end position="798"/>
    </location>
</feature>
<dbReference type="Gene3D" id="1.10.10.60">
    <property type="entry name" value="Homeodomain-like"/>
    <property type="match status" value="2"/>
</dbReference>
<keyword evidence="9" id="KW-0732">Signal</keyword>
<keyword evidence="8" id="KW-1133">Transmembrane helix</keyword>
<dbReference type="SMART" id="SM00342">
    <property type="entry name" value="HTH_ARAC"/>
    <property type="match status" value="1"/>
</dbReference>
<evidence type="ECO:0000259" key="12">
    <source>
        <dbReference type="PROSITE" id="PS50110"/>
    </source>
</evidence>
<dbReference type="InterPro" id="IPR011123">
    <property type="entry name" value="Y_Y_Y"/>
</dbReference>
<dbReference type="Proteomes" id="UP001596023">
    <property type="component" value="Unassembled WGS sequence"/>
</dbReference>
<dbReference type="CDD" id="cd17574">
    <property type="entry name" value="REC_OmpR"/>
    <property type="match status" value="1"/>
</dbReference>
<evidence type="ECO:0000259" key="10">
    <source>
        <dbReference type="PROSITE" id="PS01124"/>
    </source>
</evidence>
<dbReference type="Pfam" id="PF02518">
    <property type="entry name" value="HATPase_c"/>
    <property type="match status" value="1"/>
</dbReference>
<dbReference type="Pfam" id="PF12833">
    <property type="entry name" value="HTH_18"/>
    <property type="match status" value="1"/>
</dbReference>
<keyword evidence="5" id="KW-0238">DNA-binding</keyword>
<dbReference type="InterPro" id="IPR004358">
    <property type="entry name" value="Sig_transdc_His_kin-like_C"/>
</dbReference>
<dbReference type="SUPFAM" id="SSF63829">
    <property type="entry name" value="Calcium-dependent phosphotriesterase"/>
    <property type="match status" value="2"/>
</dbReference>
<dbReference type="SUPFAM" id="SSF47384">
    <property type="entry name" value="Homodimeric domain of signal transducing histidine kinase"/>
    <property type="match status" value="1"/>
</dbReference>
<accession>A0ABV9L420</accession>
<evidence type="ECO:0000259" key="11">
    <source>
        <dbReference type="PROSITE" id="PS50109"/>
    </source>
</evidence>
<keyword evidence="4" id="KW-0805">Transcription regulation</keyword>
<evidence type="ECO:0000256" key="5">
    <source>
        <dbReference type="ARBA" id="ARBA00023125"/>
    </source>
</evidence>
<evidence type="ECO:0000256" key="6">
    <source>
        <dbReference type="ARBA" id="ARBA00023163"/>
    </source>
</evidence>
<dbReference type="PROSITE" id="PS50110">
    <property type="entry name" value="RESPONSE_REGULATORY"/>
    <property type="match status" value="1"/>
</dbReference>
<dbReference type="InterPro" id="IPR011047">
    <property type="entry name" value="Quinoprotein_ADH-like_sf"/>
</dbReference>
<dbReference type="InterPro" id="IPR009057">
    <property type="entry name" value="Homeodomain-like_sf"/>
</dbReference>
<feature type="domain" description="Histidine kinase" evidence="11">
    <location>
        <begin position="831"/>
        <end position="1050"/>
    </location>
</feature>
<dbReference type="SUPFAM" id="SSF50998">
    <property type="entry name" value="Quinoprotein alcohol dehydrogenase-like"/>
    <property type="match status" value="1"/>
</dbReference>
<proteinExistence type="predicted"/>
<dbReference type="Pfam" id="PF00512">
    <property type="entry name" value="HisKA"/>
    <property type="match status" value="1"/>
</dbReference>
<evidence type="ECO:0000256" key="8">
    <source>
        <dbReference type="SAM" id="Phobius"/>
    </source>
</evidence>
<organism evidence="13 14">
    <name type="scientific">Dysgonomonas termitidis</name>
    <dbReference type="NCBI Taxonomy" id="1516126"/>
    <lineage>
        <taxon>Bacteria</taxon>
        <taxon>Pseudomonadati</taxon>
        <taxon>Bacteroidota</taxon>
        <taxon>Bacteroidia</taxon>
        <taxon>Bacteroidales</taxon>
        <taxon>Dysgonomonadaceae</taxon>
        <taxon>Dysgonomonas</taxon>
    </lineage>
</organism>
<dbReference type="Gene3D" id="3.40.50.2300">
    <property type="match status" value="1"/>
</dbReference>
<dbReference type="InterPro" id="IPR011110">
    <property type="entry name" value="Reg_prop"/>
</dbReference>
<dbReference type="EMBL" id="JBHSGN010000169">
    <property type="protein sequence ID" value="MFC4677021.1"/>
    <property type="molecule type" value="Genomic_DNA"/>
</dbReference>
<comment type="caution">
    <text evidence="13">The sequence shown here is derived from an EMBL/GenBank/DDBJ whole genome shotgun (WGS) entry which is preliminary data.</text>
</comment>
<evidence type="ECO:0000256" key="7">
    <source>
        <dbReference type="PROSITE-ProRule" id="PRU00169"/>
    </source>
</evidence>
<evidence type="ECO:0000256" key="4">
    <source>
        <dbReference type="ARBA" id="ARBA00023015"/>
    </source>
</evidence>
<dbReference type="InterPro" id="IPR011006">
    <property type="entry name" value="CheY-like_superfamily"/>
</dbReference>
<dbReference type="CDD" id="cd00082">
    <property type="entry name" value="HisKA"/>
    <property type="match status" value="1"/>
</dbReference>
<feature type="modified residue" description="4-aspartylphosphate" evidence="7">
    <location>
        <position position="1144"/>
    </location>
</feature>
<evidence type="ECO:0000313" key="14">
    <source>
        <dbReference type="Proteomes" id="UP001596023"/>
    </source>
</evidence>
<dbReference type="PANTHER" id="PTHR43547:SF2">
    <property type="entry name" value="HYBRID SIGNAL TRANSDUCTION HISTIDINE KINASE C"/>
    <property type="match status" value="1"/>
</dbReference>
<evidence type="ECO:0000256" key="1">
    <source>
        <dbReference type="ARBA" id="ARBA00000085"/>
    </source>
</evidence>
<dbReference type="Gene3D" id="2.130.10.10">
    <property type="entry name" value="YVTN repeat-like/Quinoprotein amine dehydrogenase"/>
    <property type="match status" value="2"/>
</dbReference>
<dbReference type="PROSITE" id="PS50109">
    <property type="entry name" value="HIS_KIN"/>
    <property type="match status" value="1"/>
</dbReference>
<keyword evidence="8" id="KW-0812">Transmembrane</keyword>
<dbReference type="SUPFAM" id="SSF55874">
    <property type="entry name" value="ATPase domain of HSP90 chaperone/DNA topoisomerase II/histidine kinase"/>
    <property type="match status" value="1"/>
</dbReference>
<evidence type="ECO:0000256" key="9">
    <source>
        <dbReference type="SAM" id="SignalP"/>
    </source>
</evidence>
<dbReference type="RefSeq" id="WP_380001803.1">
    <property type="nucleotide sequence ID" value="NZ_JBHSGN010000169.1"/>
</dbReference>
<evidence type="ECO:0000256" key="2">
    <source>
        <dbReference type="ARBA" id="ARBA00012438"/>
    </source>
</evidence>